<protein>
    <recommendedName>
        <fullName evidence="10">Aquaporin</fullName>
    </recommendedName>
</protein>
<comment type="subcellular location">
    <subcellularLocation>
        <location evidence="1">Membrane</location>
        <topology evidence="1">Multi-pass membrane protein</topology>
    </subcellularLocation>
</comment>
<keyword evidence="5 7" id="KW-1133">Transmembrane helix</keyword>
<evidence type="ECO:0000256" key="4">
    <source>
        <dbReference type="ARBA" id="ARBA00022737"/>
    </source>
</evidence>
<dbReference type="PANTHER" id="PTHR46739">
    <property type="entry name" value="AQUAPORIN SIP1-1"/>
    <property type="match status" value="1"/>
</dbReference>
<keyword evidence="4" id="KW-0677">Repeat</keyword>
<evidence type="ECO:0000313" key="8">
    <source>
        <dbReference type="EMBL" id="KAH1038084.1"/>
    </source>
</evidence>
<evidence type="ECO:0000256" key="2">
    <source>
        <dbReference type="ARBA" id="ARBA00022448"/>
    </source>
</evidence>
<evidence type="ECO:0000256" key="7">
    <source>
        <dbReference type="SAM" id="Phobius"/>
    </source>
</evidence>
<evidence type="ECO:0000256" key="5">
    <source>
        <dbReference type="ARBA" id="ARBA00022989"/>
    </source>
</evidence>
<keyword evidence="3 7" id="KW-0812">Transmembrane</keyword>
<accession>A0A9D3ZI47</accession>
<keyword evidence="6 7" id="KW-0472">Membrane</keyword>
<name>A0A9D3ZI47_9ROSI</name>
<dbReference type="SUPFAM" id="SSF81338">
    <property type="entry name" value="Aquaporin-like"/>
    <property type="match status" value="1"/>
</dbReference>
<dbReference type="AlphaFoldDB" id="A0A9D3ZI47"/>
<dbReference type="EMBL" id="JAIQCV010000012">
    <property type="protein sequence ID" value="KAH1038084.1"/>
    <property type="molecule type" value="Genomic_DNA"/>
</dbReference>
<feature type="transmembrane region" description="Helical" evidence="7">
    <location>
        <begin position="5"/>
        <end position="24"/>
    </location>
</feature>
<evidence type="ECO:0000256" key="1">
    <source>
        <dbReference type="ARBA" id="ARBA00004141"/>
    </source>
</evidence>
<comment type="caution">
    <text evidence="8">The sequence shown here is derived from an EMBL/GenBank/DDBJ whole genome shotgun (WGS) entry which is preliminary data.</text>
</comment>
<evidence type="ECO:0000256" key="6">
    <source>
        <dbReference type="ARBA" id="ARBA00023136"/>
    </source>
</evidence>
<evidence type="ECO:0008006" key="10">
    <source>
        <dbReference type="Google" id="ProtNLM"/>
    </source>
</evidence>
<keyword evidence="2" id="KW-0813">Transport</keyword>
<feature type="transmembrane region" description="Helical" evidence="7">
    <location>
        <begin position="30"/>
        <end position="49"/>
    </location>
</feature>
<organism evidence="8 9">
    <name type="scientific">Gossypium stocksii</name>
    <dbReference type="NCBI Taxonomy" id="47602"/>
    <lineage>
        <taxon>Eukaryota</taxon>
        <taxon>Viridiplantae</taxon>
        <taxon>Streptophyta</taxon>
        <taxon>Embryophyta</taxon>
        <taxon>Tracheophyta</taxon>
        <taxon>Spermatophyta</taxon>
        <taxon>Magnoliopsida</taxon>
        <taxon>eudicotyledons</taxon>
        <taxon>Gunneridae</taxon>
        <taxon>Pentapetalae</taxon>
        <taxon>rosids</taxon>
        <taxon>malvids</taxon>
        <taxon>Malvales</taxon>
        <taxon>Malvaceae</taxon>
        <taxon>Malvoideae</taxon>
        <taxon>Gossypium</taxon>
    </lineage>
</organism>
<dbReference type="InterPro" id="IPR023271">
    <property type="entry name" value="Aquaporin-like"/>
</dbReference>
<reference evidence="8 9" key="1">
    <citation type="journal article" date="2021" name="Plant Biotechnol. J.">
        <title>Multi-omics assisted identification of the key and species-specific regulatory components of drought-tolerant mechanisms in Gossypium stocksii.</title>
        <authorList>
            <person name="Yu D."/>
            <person name="Ke L."/>
            <person name="Zhang D."/>
            <person name="Wu Y."/>
            <person name="Sun Y."/>
            <person name="Mei J."/>
            <person name="Sun J."/>
            <person name="Sun Y."/>
        </authorList>
    </citation>
    <scope>NUCLEOTIDE SEQUENCE [LARGE SCALE GENOMIC DNA]</scope>
    <source>
        <strain evidence="9">cv. E1</strain>
        <tissue evidence="8">Leaf</tissue>
    </source>
</reference>
<evidence type="ECO:0000256" key="3">
    <source>
        <dbReference type="ARBA" id="ARBA00022692"/>
    </source>
</evidence>
<sequence>MKIGFLVEGLLTFGLCLALLMILVRGPNNLLLKLLLMAISTVGFIGRGANYIGPSMNPANAFG</sequence>
<gene>
    <name evidence="8" type="ORF">J1N35_039827</name>
</gene>
<dbReference type="GO" id="GO:0015250">
    <property type="term" value="F:water channel activity"/>
    <property type="evidence" value="ECO:0007669"/>
    <property type="project" value="InterPro"/>
</dbReference>
<dbReference type="InterPro" id="IPR044222">
    <property type="entry name" value="SIP1-1/2-like"/>
</dbReference>
<keyword evidence="9" id="KW-1185">Reference proteome</keyword>
<dbReference type="GO" id="GO:0016020">
    <property type="term" value="C:membrane"/>
    <property type="evidence" value="ECO:0007669"/>
    <property type="project" value="UniProtKB-SubCell"/>
</dbReference>
<dbReference type="Gene3D" id="1.20.1080.10">
    <property type="entry name" value="Glycerol uptake facilitator protein"/>
    <property type="match status" value="1"/>
</dbReference>
<dbReference type="Proteomes" id="UP000828251">
    <property type="component" value="Unassembled WGS sequence"/>
</dbReference>
<dbReference type="PANTHER" id="PTHR46739:SF2">
    <property type="entry name" value="MAJOR INTRINSIC PROTEIN (MIP) FAMILY TRANSPORTER"/>
    <property type="match status" value="1"/>
</dbReference>
<proteinExistence type="predicted"/>
<evidence type="ECO:0000313" key="9">
    <source>
        <dbReference type="Proteomes" id="UP000828251"/>
    </source>
</evidence>